<dbReference type="Pfam" id="PF08812">
    <property type="entry name" value="YtxC"/>
    <property type="match status" value="1"/>
</dbReference>
<comment type="caution">
    <text evidence="1">The sequence shown here is derived from an EMBL/GenBank/DDBJ whole genome shotgun (WGS) entry which is preliminary data.</text>
</comment>
<gene>
    <name evidence="1" type="ORF">H9872_07040</name>
</gene>
<dbReference type="InterPro" id="IPR014199">
    <property type="entry name" value="Spore_YtxC"/>
</dbReference>
<organism evidence="1 2">
    <name type="scientific">Candidatus Cellulosilyticum pullistercoris</name>
    <dbReference type="NCBI Taxonomy" id="2838521"/>
    <lineage>
        <taxon>Bacteria</taxon>
        <taxon>Bacillati</taxon>
        <taxon>Bacillota</taxon>
        <taxon>Clostridia</taxon>
        <taxon>Lachnospirales</taxon>
        <taxon>Cellulosilyticaceae</taxon>
        <taxon>Cellulosilyticum</taxon>
    </lineage>
</organism>
<reference evidence="1" key="1">
    <citation type="journal article" date="2021" name="PeerJ">
        <title>Extensive microbial diversity within the chicken gut microbiome revealed by metagenomics and culture.</title>
        <authorList>
            <person name="Gilroy R."/>
            <person name="Ravi A."/>
            <person name="Getino M."/>
            <person name="Pursley I."/>
            <person name="Horton D.L."/>
            <person name="Alikhan N.F."/>
            <person name="Baker D."/>
            <person name="Gharbi K."/>
            <person name="Hall N."/>
            <person name="Watson M."/>
            <person name="Adriaenssens E.M."/>
            <person name="Foster-Nyarko E."/>
            <person name="Jarju S."/>
            <person name="Secka A."/>
            <person name="Antonio M."/>
            <person name="Oren A."/>
            <person name="Chaudhuri R.R."/>
            <person name="La Ragione R."/>
            <person name="Hildebrand F."/>
            <person name="Pallen M.J."/>
        </authorList>
    </citation>
    <scope>NUCLEOTIDE SEQUENCE</scope>
    <source>
        <strain evidence="1">B5-657</strain>
    </source>
</reference>
<accession>A0A9E2KCN8</accession>
<name>A0A9E2KCN8_9FIRM</name>
<dbReference type="Proteomes" id="UP000824229">
    <property type="component" value="Unassembled WGS sequence"/>
</dbReference>
<reference evidence="1" key="2">
    <citation type="submission" date="2021-04" db="EMBL/GenBank/DDBJ databases">
        <authorList>
            <person name="Gilroy R."/>
        </authorList>
    </citation>
    <scope>NUCLEOTIDE SEQUENCE</scope>
    <source>
        <strain evidence="1">B5-657</strain>
    </source>
</reference>
<protein>
    <submittedName>
        <fullName evidence="1">Sporulation protein YtxC</fullName>
    </submittedName>
</protein>
<evidence type="ECO:0000313" key="2">
    <source>
        <dbReference type="Proteomes" id="UP000824229"/>
    </source>
</evidence>
<sequence length="280" mass="33381">MCHYIFYTRSLKEEMIGKVEALVQDHEINGQMEIKSVNHMYELHYDSNIGKEKSDEALAHVLSDMIQEQAILKVCKRYLKSRDDLSIIERREITEAFMRNNYLSRQEGFSYITYYLLYLPIYKEIKEKQTLNIEGWLAFRLAKYKILLRDILEQFIEDYMAKKEVISFIKLMREASVLAVPLEEVIHVVYKREGKIHIYNKNLKNVTSYYIKKYCKELLLDSTLTREDLLLHVLITVCPKKIIIHKTENIKTKRFMNTLEIIFEDNITYCTGCELCEKDE</sequence>
<proteinExistence type="predicted"/>
<evidence type="ECO:0000313" key="1">
    <source>
        <dbReference type="EMBL" id="MBU3804494.1"/>
    </source>
</evidence>
<dbReference type="AlphaFoldDB" id="A0A9E2KCN8"/>
<dbReference type="EMBL" id="JAHLFQ010000160">
    <property type="protein sequence ID" value="MBU3804494.1"/>
    <property type="molecule type" value="Genomic_DNA"/>
</dbReference>